<evidence type="ECO:0000313" key="1">
    <source>
        <dbReference type="EMBL" id="KLO05168.1"/>
    </source>
</evidence>
<evidence type="ECO:0000313" key="2">
    <source>
        <dbReference type="Proteomes" id="UP000053477"/>
    </source>
</evidence>
<evidence type="ECO:0008006" key="3">
    <source>
        <dbReference type="Google" id="ProtNLM"/>
    </source>
</evidence>
<proteinExistence type="predicted"/>
<name>A0A0H2R6P6_9AGAM</name>
<dbReference type="AlphaFoldDB" id="A0A0H2R6P6"/>
<feature type="non-terminal residue" evidence="1">
    <location>
        <position position="1"/>
    </location>
</feature>
<feature type="non-terminal residue" evidence="1">
    <location>
        <position position="151"/>
    </location>
</feature>
<organism evidence="1 2">
    <name type="scientific">Schizopora paradoxa</name>
    <dbReference type="NCBI Taxonomy" id="27342"/>
    <lineage>
        <taxon>Eukaryota</taxon>
        <taxon>Fungi</taxon>
        <taxon>Dikarya</taxon>
        <taxon>Basidiomycota</taxon>
        <taxon>Agaricomycotina</taxon>
        <taxon>Agaricomycetes</taxon>
        <taxon>Hymenochaetales</taxon>
        <taxon>Schizoporaceae</taxon>
        <taxon>Schizopora</taxon>
    </lineage>
</organism>
<reference evidence="1 2" key="1">
    <citation type="submission" date="2015-04" db="EMBL/GenBank/DDBJ databases">
        <title>Complete genome sequence of Schizopora paradoxa KUC8140, a cosmopolitan wood degrader in East Asia.</title>
        <authorList>
            <consortium name="DOE Joint Genome Institute"/>
            <person name="Min B."/>
            <person name="Park H."/>
            <person name="Jang Y."/>
            <person name="Kim J.-J."/>
            <person name="Kim K.H."/>
            <person name="Pangilinan J."/>
            <person name="Lipzen A."/>
            <person name="Riley R."/>
            <person name="Grigoriev I.V."/>
            <person name="Spatafora J.W."/>
            <person name="Choi I.-G."/>
        </authorList>
    </citation>
    <scope>NUCLEOTIDE SEQUENCE [LARGE SCALE GENOMIC DNA]</scope>
    <source>
        <strain evidence="1 2">KUC8140</strain>
    </source>
</reference>
<dbReference type="InParanoid" id="A0A0H2R6P6"/>
<gene>
    <name evidence="1" type="ORF">SCHPADRAFT_812639</name>
</gene>
<keyword evidence="2" id="KW-1185">Reference proteome</keyword>
<dbReference type="OrthoDB" id="10003767at2759"/>
<protein>
    <recommendedName>
        <fullName evidence="3">Aminoglycoside phosphotransferase domain-containing protein</fullName>
    </recommendedName>
</protein>
<sequence>GAKAMRLALGLCSIYPGERPITNDVKEPFSLKLDDFTQSNIMIDPSTGDVTALIDFESVTTAPAWYCAELPPWLRDEDTDLIAYFSKAILQKEFLMVMSDLDSDGSWNRAYEMGEPYREFAESVRYFLTFWGRHARGRWVESALRWLKKHP</sequence>
<accession>A0A0H2R6P6</accession>
<dbReference type="EMBL" id="KQ086350">
    <property type="protein sequence ID" value="KLO05168.1"/>
    <property type="molecule type" value="Genomic_DNA"/>
</dbReference>
<dbReference type="Proteomes" id="UP000053477">
    <property type="component" value="Unassembled WGS sequence"/>
</dbReference>